<name>A0A1C4H5J2_9BIFI</name>
<dbReference type="InterPro" id="IPR024301">
    <property type="entry name" value="Amidase_6"/>
</dbReference>
<reference evidence="3" key="1">
    <citation type="submission" date="2016-08" db="EMBL/GenBank/DDBJ databases">
        <authorList>
            <person name="Varghese N."/>
            <person name="Submissions Spin"/>
        </authorList>
    </citation>
    <scope>NUCLEOTIDE SEQUENCE [LARGE SCALE GENOMIC DNA]</scope>
    <source>
        <strain evidence="3">R-52791</strain>
    </source>
</reference>
<dbReference type="OrthoDB" id="4981342at2"/>
<keyword evidence="3" id="KW-1185">Reference proteome</keyword>
<dbReference type="EMBL" id="FMBL01000002">
    <property type="protein sequence ID" value="SCC80063.1"/>
    <property type="molecule type" value="Genomic_DNA"/>
</dbReference>
<evidence type="ECO:0000313" key="3">
    <source>
        <dbReference type="Proteomes" id="UP000242610"/>
    </source>
</evidence>
<gene>
    <name evidence="2" type="ORF">GA0061077_0977</name>
</gene>
<protein>
    <submittedName>
        <fullName evidence="2">Putative amidase domain-containing protein</fullName>
    </submittedName>
</protein>
<evidence type="ECO:0000313" key="2">
    <source>
        <dbReference type="EMBL" id="SCC80063.1"/>
    </source>
</evidence>
<accession>A0A1C4H5J2</accession>
<dbReference type="STRING" id="1505727.GA0061077_0977"/>
<organism evidence="2 3">
    <name type="scientific">Bifidobacterium commune</name>
    <dbReference type="NCBI Taxonomy" id="1505727"/>
    <lineage>
        <taxon>Bacteria</taxon>
        <taxon>Bacillati</taxon>
        <taxon>Actinomycetota</taxon>
        <taxon>Actinomycetes</taxon>
        <taxon>Bifidobacteriales</taxon>
        <taxon>Bifidobacteriaceae</taxon>
        <taxon>Bifidobacterium</taxon>
    </lineage>
</organism>
<dbReference type="AlphaFoldDB" id="A0A1C4H5J2"/>
<feature type="domain" description="Putative amidase" evidence="1">
    <location>
        <begin position="80"/>
        <end position="193"/>
    </location>
</feature>
<evidence type="ECO:0000259" key="1">
    <source>
        <dbReference type="Pfam" id="PF12671"/>
    </source>
</evidence>
<dbReference type="Proteomes" id="UP000242610">
    <property type="component" value="Unassembled WGS sequence"/>
</dbReference>
<dbReference type="Pfam" id="PF12671">
    <property type="entry name" value="Amidase_6"/>
    <property type="match status" value="1"/>
</dbReference>
<dbReference type="RefSeq" id="WP_091847821.1">
    <property type="nucleotide sequence ID" value="NZ_FMBL01000002.1"/>
</dbReference>
<proteinExistence type="predicted"/>
<sequence>MTLKSAKVSQSVDSVVKKGTGYSVVSEISTDLQMVPNPGVTITIAGENRDHLDSSFTDRHVITLGRDLNSSRAYSITSDRMNPDFPIYDEKGDGGNCANFVSQSIYAGGLHTTRGNSFDVWNDSVWTWNLSGIARASHTWSGAQRNYNYMKDHSGAFTVESNAYNVGLGGVIYADWEGTGNLGHAMVVVGHINGGPHPSPSFARKL</sequence>